<dbReference type="RefSeq" id="WP_248269147.1">
    <property type="nucleotide sequence ID" value="NZ_CP096034.1"/>
</dbReference>
<dbReference type="Pfam" id="PF12867">
    <property type="entry name" value="DinB_2"/>
    <property type="match status" value="1"/>
</dbReference>
<organism evidence="2 3">
    <name type="scientific">Gottfriedia acidiceleris</name>
    <dbReference type="NCBI Taxonomy" id="371036"/>
    <lineage>
        <taxon>Bacteria</taxon>
        <taxon>Bacillati</taxon>
        <taxon>Bacillota</taxon>
        <taxon>Bacilli</taxon>
        <taxon>Bacillales</taxon>
        <taxon>Bacillaceae</taxon>
        <taxon>Gottfriedia</taxon>
    </lineage>
</organism>
<evidence type="ECO:0000259" key="1">
    <source>
        <dbReference type="Pfam" id="PF12867"/>
    </source>
</evidence>
<reference evidence="2 3" key="1">
    <citation type="submission" date="2022-04" db="EMBL/GenBank/DDBJ databases">
        <title>Mechanism of arsenic methylation and mitigation arsenic toxicity by Bacillus sp. LH14 from an Arsenic-Contaminated Paddy Soil.</title>
        <authorList>
            <person name="Wang D."/>
        </authorList>
    </citation>
    <scope>NUCLEOTIDE SEQUENCE [LARGE SCALE GENOMIC DNA]</scope>
    <source>
        <strain evidence="2 3">LH14</strain>
    </source>
</reference>
<dbReference type="InterPro" id="IPR034660">
    <property type="entry name" value="DinB/YfiT-like"/>
</dbReference>
<feature type="domain" description="DinB-like" evidence="1">
    <location>
        <begin position="7"/>
        <end position="153"/>
    </location>
</feature>
<gene>
    <name evidence="2" type="ORF">MY490_10550</name>
</gene>
<dbReference type="InterPro" id="IPR024775">
    <property type="entry name" value="DinB-like"/>
</dbReference>
<keyword evidence="3" id="KW-1185">Reference proteome</keyword>
<evidence type="ECO:0000313" key="2">
    <source>
        <dbReference type="EMBL" id="UPM56238.1"/>
    </source>
</evidence>
<sequence>MKENMQIREELMEVIDHLTDEQLNKKITNEKWSIMQVLEHLYLMESKLVKLMTRTFNEAPSEVIQDKPIHLATDRTKKIASPPHFEPTDQFITKKEMTEKLNQSRKSLYEFVELTKDHKLDDKGMPHPIFGLINLKQWIPFIGVHEKRHIEQIRELKNEL</sequence>
<protein>
    <submittedName>
        <fullName evidence="2">DinB family protein</fullName>
    </submittedName>
</protein>
<accession>A0ABY4JTV7</accession>
<dbReference type="Proteomes" id="UP000830639">
    <property type="component" value="Chromosome"/>
</dbReference>
<evidence type="ECO:0000313" key="3">
    <source>
        <dbReference type="Proteomes" id="UP000830639"/>
    </source>
</evidence>
<dbReference type="EMBL" id="CP096034">
    <property type="protein sequence ID" value="UPM56238.1"/>
    <property type="molecule type" value="Genomic_DNA"/>
</dbReference>
<name>A0ABY4JTV7_9BACI</name>
<proteinExistence type="predicted"/>
<dbReference type="SUPFAM" id="SSF109854">
    <property type="entry name" value="DinB/YfiT-like putative metalloenzymes"/>
    <property type="match status" value="1"/>
</dbReference>
<dbReference type="Gene3D" id="1.20.120.450">
    <property type="entry name" value="dinb family like domain"/>
    <property type="match status" value="1"/>
</dbReference>